<evidence type="ECO:0000313" key="3">
    <source>
        <dbReference type="Proteomes" id="UP000319040"/>
    </source>
</evidence>
<protein>
    <recommendedName>
        <fullName evidence="1">STAS domain-containing protein</fullName>
    </recommendedName>
</protein>
<dbReference type="SUPFAM" id="SSF52091">
    <property type="entry name" value="SpoIIaa-like"/>
    <property type="match status" value="1"/>
</dbReference>
<dbReference type="OrthoDB" id="1121341at2"/>
<evidence type="ECO:0000313" key="2">
    <source>
        <dbReference type="EMBL" id="SMO84452.1"/>
    </source>
</evidence>
<proteinExistence type="predicted"/>
<accession>A0A521EKN6</accession>
<reference evidence="2 3" key="1">
    <citation type="submission" date="2017-05" db="EMBL/GenBank/DDBJ databases">
        <authorList>
            <person name="Varghese N."/>
            <person name="Submissions S."/>
        </authorList>
    </citation>
    <scope>NUCLEOTIDE SEQUENCE [LARGE SCALE GENOMIC DNA]</scope>
    <source>
        <strain evidence="2 3">DSM 27040</strain>
    </source>
</reference>
<dbReference type="Pfam" id="PF01740">
    <property type="entry name" value="STAS"/>
    <property type="match status" value="1"/>
</dbReference>
<dbReference type="Gene3D" id="3.30.750.24">
    <property type="entry name" value="STAS domain"/>
    <property type="match status" value="1"/>
</dbReference>
<dbReference type="Proteomes" id="UP000319040">
    <property type="component" value="Unassembled WGS sequence"/>
</dbReference>
<dbReference type="InterPro" id="IPR002645">
    <property type="entry name" value="STAS_dom"/>
</dbReference>
<evidence type="ECO:0000259" key="1">
    <source>
        <dbReference type="Pfam" id="PF01740"/>
    </source>
</evidence>
<name>A0A521EKN6_SACCC</name>
<dbReference type="InterPro" id="IPR036513">
    <property type="entry name" value="STAS_dom_sf"/>
</dbReference>
<dbReference type="EMBL" id="FXTB01000009">
    <property type="protein sequence ID" value="SMO84452.1"/>
    <property type="molecule type" value="Genomic_DNA"/>
</dbReference>
<dbReference type="RefSeq" id="WP_142534293.1">
    <property type="nucleotide sequence ID" value="NZ_FXTB01000009.1"/>
</dbReference>
<feature type="domain" description="STAS" evidence="1">
    <location>
        <begin position="27"/>
        <end position="100"/>
    </location>
</feature>
<dbReference type="AlphaFoldDB" id="A0A521EKN6"/>
<organism evidence="2 3">
    <name type="scientific">Saccharicrinis carchari</name>
    <dbReference type="NCBI Taxonomy" id="1168039"/>
    <lineage>
        <taxon>Bacteria</taxon>
        <taxon>Pseudomonadati</taxon>
        <taxon>Bacteroidota</taxon>
        <taxon>Bacteroidia</taxon>
        <taxon>Marinilabiliales</taxon>
        <taxon>Marinilabiliaceae</taxon>
        <taxon>Saccharicrinis</taxon>
    </lineage>
</organism>
<sequence>MIKIKTLRNIVLISFTKNDRCSSEDISNFKNELIYKLTTPFTNVLIDLEGVDMINKEIVDALVATQRLSEMNECQISLFNLHVQVYKALRLAKADHMFFFCDEPKPFSQDILMAS</sequence>
<gene>
    <name evidence="2" type="ORF">SAMN06265379_10995</name>
</gene>
<keyword evidence="3" id="KW-1185">Reference proteome</keyword>